<keyword evidence="4" id="KW-1185">Reference proteome</keyword>
<gene>
    <name evidence="3" type="ORF">CYMTET_33645</name>
</gene>
<feature type="domain" description="Magnesium transporter MgtE intracellular" evidence="2">
    <location>
        <begin position="1"/>
        <end position="89"/>
    </location>
</feature>
<name>A0AAE0FCK6_9CHLO</name>
<reference evidence="3 4" key="1">
    <citation type="journal article" date="2015" name="Genome Biol. Evol.">
        <title>Comparative Genomics of a Bacterivorous Green Alga Reveals Evolutionary Causalities and Consequences of Phago-Mixotrophic Mode of Nutrition.</title>
        <authorList>
            <person name="Burns J.A."/>
            <person name="Paasch A."/>
            <person name="Narechania A."/>
            <person name="Kim E."/>
        </authorList>
    </citation>
    <scope>NUCLEOTIDE SEQUENCE [LARGE SCALE GENOMIC DNA]</scope>
    <source>
        <strain evidence="3 4">PLY_AMNH</strain>
    </source>
</reference>
<evidence type="ECO:0000259" key="2">
    <source>
        <dbReference type="SMART" id="SM00924"/>
    </source>
</evidence>
<keyword evidence="1" id="KW-0175">Coiled coil</keyword>
<dbReference type="Pfam" id="PF03448">
    <property type="entry name" value="MgtE_N"/>
    <property type="match status" value="1"/>
</dbReference>
<dbReference type="Gene3D" id="1.10.220.30">
    <property type="match status" value="1"/>
</dbReference>
<dbReference type="EMBL" id="LGRX02020790">
    <property type="protein sequence ID" value="KAK3257261.1"/>
    <property type="molecule type" value="Genomic_DNA"/>
</dbReference>
<feature type="domain" description="Magnesium transporter MgtE intracellular" evidence="2">
    <location>
        <begin position="97"/>
        <end position="183"/>
    </location>
</feature>
<dbReference type="SUPFAM" id="SSF158791">
    <property type="entry name" value="MgtE N-terminal domain-like"/>
    <property type="match status" value="1"/>
</dbReference>
<protein>
    <recommendedName>
        <fullName evidence="2">Magnesium transporter MgtE intracellular domain-containing protein</fullName>
    </recommendedName>
</protein>
<organism evidence="3 4">
    <name type="scientific">Cymbomonas tetramitiformis</name>
    <dbReference type="NCBI Taxonomy" id="36881"/>
    <lineage>
        <taxon>Eukaryota</taxon>
        <taxon>Viridiplantae</taxon>
        <taxon>Chlorophyta</taxon>
        <taxon>Pyramimonadophyceae</taxon>
        <taxon>Pyramimonadales</taxon>
        <taxon>Pyramimonadaceae</taxon>
        <taxon>Cymbomonas</taxon>
    </lineage>
</organism>
<evidence type="ECO:0000313" key="4">
    <source>
        <dbReference type="Proteomes" id="UP001190700"/>
    </source>
</evidence>
<dbReference type="InterPro" id="IPR006668">
    <property type="entry name" value="Mg_transptr_MgtE_intracell_dom"/>
</dbReference>
<proteinExistence type="predicted"/>
<sequence>MAPDKLMSILAHLDPADAVAMLAMLDPAAQAALLASMSPEEAARLLMAMDPAAAAAVLALMDPEAARLAIAGMDPALAAAAMALMDPSVSAMLLEGMDAAAAAGLLGLMDPEVAAKLLAAMDPAVAAALLAEMDPALAERILSNMDEALCLELLANMDPAAAARILDAMDPAARERCLMGLKERGCDLGGPRLDAHSEALGTLFSGVLKLVGAKVLKVAPASAHAAGQAATELAQWLGGSQLRQLYAPLLSAMEQAGGAKEVLRHLLPEPGPGSVEHRPPAHAAVPSGALKVTGTEDTEGVSHGNEELEKIRTALEQADREIELSSSAQHAVQAYTYKGLGDNQDVMCMIEDVEEDAVRSALLHLLRESDELLTTESFNFGHLQGRAEMLLAWVTALGLSRRATSFAEEGIKAMTSFVHVVLRRDEKLEGLVHSILSNLSNKTVSMSITDSMFIAKLLSDESLARVKSQTAFYGLVGKLCTYMSAHYGIEGMLCEMCYDSEFDIDGRDDPDTYDDNVLMCQEVTENFPMSVAVDSYLPQDPATEHYVACNSGTAAQIQRSGKAGLVVPIIMADGTPLMVCGSMYGTFTYMGSPESVASAEKDLALIGPALTKTIEKVKHILQDELNSMIRDNDTHRNSTMTAAASEVPVDALATLNGKKSALEKMLRGNRQLVGMLAELKRYNITSHTVVAIVSTLLMLLGNELVTQMMMDKGLPAPHLEFQLKALWDAARSGMMISPKAAKRKGKADQVDDKQGHGNMITQMIEFNPTVDFDSDVLEKIRSTISELSPEKVKKTSKAAGILYEWVLIVLELFSEIK</sequence>
<dbReference type="Gene3D" id="1.25.60.10">
    <property type="entry name" value="MgtE N-terminal domain-like"/>
    <property type="match status" value="1"/>
</dbReference>
<evidence type="ECO:0000256" key="1">
    <source>
        <dbReference type="SAM" id="Coils"/>
    </source>
</evidence>
<dbReference type="AlphaFoldDB" id="A0AAE0FCK6"/>
<dbReference type="Proteomes" id="UP001190700">
    <property type="component" value="Unassembled WGS sequence"/>
</dbReference>
<dbReference type="Gene3D" id="1.20.920.20">
    <property type="match status" value="1"/>
</dbReference>
<dbReference type="InterPro" id="IPR038076">
    <property type="entry name" value="MgtE_N_sf"/>
</dbReference>
<comment type="caution">
    <text evidence="3">The sequence shown here is derived from an EMBL/GenBank/DDBJ whole genome shotgun (WGS) entry which is preliminary data.</text>
</comment>
<accession>A0AAE0FCK6</accession>
<evidence type="ECO:0000313" key="3">
    <source>
        <dbReference type="EMBL" id="KAK3257261.1"/>
    </source>
</evidence>
<dbReference type="SMART" id="SM00924">
    <property type="entry name" value="MgtE_N"/>
    <property type="match status" value="2"/>
</dbReference>
<feature type="coiled-coil region" evidence="1">
    <location>
        <begin position="301"/>
        <end position="328"/>
    </location>
</feature>